<reference evidence="2" key="1">
    <citation type="submission" date="2022-02" db="EMBL/GenBank/DDBJ databases">
        <title>Vibrio sp. nov, a new bacterium isolated from seawater.</title>
        <authorList>
            <person name="Yuan Y."/>
        </authorList>
    </citation>
    <scope>NUCLEOTIDE SEQUENCE</scope>
    <source>
        <strain evidence="2">ZSDZ65</strain>
    </source>
</reference>
<organism evidence="2 3">
    <name type="scientific">Vibrio qingdaonensis</name>
    <dbReference type="NCBI Taxonomy" id="2829491"/>
    <lineage>
        <taxon>Bacteria</taxon>
        <taxon>Pseudomonadati</taxon>
        <taxon>Pseudomonadota</taxon>
        <taxon>Gammaproteobacteria</taxon>
        <taxon>Vibrionales</taxon>
        <taxon>Vibrionaceae</taxon>
        <taxon>Vibrio</taxon>
    </lineage>
</organism>
<dbReference type="AlphaFoldDB" id="A0A9X3HVV9"/>
<keyword evidence="1" id="KW-0175">Coiled coil</keyword>
<accession>A0A9X3HVV9</accession>
<evidence type="ECO:0000313" key="2">
    <source>
        <dbReference type="EMBL" id="MCW8345980.1"/>
    </source>
</evidence>
<keyword evidence="3" id="KW-1185">Reference proteome</keyword>
<feature type="coiled-coil region" evidence="1">
    <location>
        <begin position="45"/>
        <end position="72"/>
    </location>
</feature>
<dbReference type="Proteomes" id="UP001155587">
    <property type="component" value="Unassembled WGS sequence"/>
</dbReference>
<sequence length="78" mass="8916">MAITIRDTEQHQDMLDQIKTLTKQTTMSGALIKAGYAAIKYNELSERQSKEIQALYAELRQLKSKITTFNNALENLKL</sequence>
<evidence type="ECO:0000313" key="3">
    <source>
        <dbReference type="Proteomes" id="UP001155587"/>
    </source>
</evidence>
<comment type="caution">
    <text evidence="2">The sequence shown here is derived from an EMBL/GenBank/DDBJ whole genome shotgun (WGS) entry which is preliminary data.</text>
</comment>
<gene>
    <name evidence="2" type="ORF">MD535_08160</name>
</gene>
<proteinExistence type="predicted"/>
<dbReference type="RefSeq" id="WP_265674385.1">
    <property type="nucleotide sequence ID" value="NZ_JAKRRY010000008.1"/>
</dbReference>
<evidence type="ECO:0000256" key="1">
    <source>
        <dbReference type="SAM" id="Coils"/>
    </source>
</evidence>
<dbReference type="EMBL" id="JAKRRY010000008">
    <property type="protein sequence ID" value="MCW8345980.1"/>
    <property type="molecule type" value="Genomic_DNA"/>
</dbReference>
<protein>
    <submittedName>
        <fullName evidence="2">Uncharacterized protein</fullName>
    </submittedName>
</protein>
<name>A0A9X3HVV9_9VIBR</name>